<feature type="compositionally biased region" description="Pro residues" evidence="1">
    <location>
        <begin position="52"/>
        <end position="62"/>
    </location>
</feature>
<dbReference type="Proteomes" id="UP000274429">
    <property type="component" value="Unassembled WGS sequence"/>
</dbReference>
<dbReference type="WBParaSite" id="TTAC_0000459601-mRNA-1">
    <property type="protein sequence ID" value="TTAC_0000459601-mRNA-1"/>
    <property type="gene ID" value="TTAC_0000459601"/>
</dbReference>
<sequence length="118" mass="13010">MHIEEEETVHAESAQLESDNTCLHNPVGYSLTLKKRLEVGLKAQGEELETVPSPPLPSPTLPYPNLLSRPVSSRRVRLVPSRPVPSRKGDQTILVKCRVALVEELIGEAVDSTAYLTE</sequence>
<gene>
    <name evidence="2" type="ORF">TTAC_LOCUS4581</name>
</gene>
<protein>
    <submittedName>
        <fullName evidence="2 4">Uncharacterized protein</fullName>
    </submittedName>
</protein>
<keyword evidence="3" id="KW-1185">Reference proteome</keyword>
<organism evidence="4">
    <name type="scientific">Hydatigena taeniaeformis</name>
    <name type="common">Feline tapeworm</name>
    <name type="synonym">Taenia taeniaeformis</name>
    <dbReference type="NCBI Taxonomy" id="6205"/>
    <lineage>
        <taxon>Eukaryota</taxon>
        <taxon>Metazoa</taxon>
        <taxon>Spiralia</taxon>
        <taxon>Lophotrochozoa</taxon>
        <taxon>Platyhelminthes</taxon>
        <taxon>Cestoda</taxon>
        <taxon>Eucestoda</taxon>
        <taxon>Cyclophyllidea</taxon>
        <taxon>Taeniidae</taxon>
        <taxon>Hydatigera</taxon>
    </lineage>
</organism>
<accession>A0A0R3WV06</accession>
<reference evidence="4" key="1">
    <citation type="submission" date="2017-02" db="UniProtKB">
        <authorList>
            <consortium name="WormBaseParasite"/>
        </authorList>
    </citation>
    <scope>IDENTIFICATION</scope>
</reference>
<name>A0A0R3WV06_HYDTA</name>
<reference evidence="2 3" key="2">
    <citation type="submission" date="2018-11" db="EMBL/GenBank/DDBJ databases">
        <authorList>
            <consortium name="Pathogen Informatics"/>
        </authorList>
    </citation>
    <scope>NUCLEOTIDE SEQUENCE [LARGE SCALE GENOMIC DNA]</scope>
</reference>
<evidence type="ECO:0000313" key="3">
    <source>
        <dbReference type="Proteomes" id="UP000274429"/>
    </source>
</evidence>
<evidence type="ECO:0000313" key="2">
    <source>
        <dbReference type="EMBL" id="VDM25225.1"/>
    </source>
</evidence>
<feature type="region of interest" description="Disordered" evidence="1">
    <location>
        <begin position="46"/>
        <end position="67"/>
    </location>
</feature>
<proteinExistence type="predicted"/>
<dbReference type="EMBL" id="UYWX01004811">
    <property type="protein sequence ID" value="VDM25225.1"/>
    <property type="molecule type" value="Genomic_DNA"/>
</dbReference>
<evidence type="ECO:0000313" key="4">
    <source>
        <dbReference type="WBParaSite" id="TTAC_0000459601-mRNA-1"/>
    </source>
</evidence>
<evidence type="ECO:0000256" key="1">
    <source>
        <dbReference type="SAM" id="MobiDB-lite"/>
    </source>
</evidence>
<dbReference type="AlphaFoldDB" id="A0A0R3WV06"/>